<gene>
    <name evidence="2" type="ORF">UXM345_LOCUS33186</name>
</gene>
<feature type="region of interest" description="Disordered" evidence="1">
    <location>
        <begin position="147"/>
        <end position="172"/>
    </location>
</feature>
<evidence type="ECO:0000313" key="2">
    <source>
        <dbReference type="EMBL" id="CAF4296776.1"/>
    </source>
</evidence>
<organism evidence="2 3">
    <name type="scientific">Rotaria magnacalcarata</name>
    <dbReference type="NCBI Taxonomy" id="392030"/>
    <lineage>
        <taxon>Eukaryota</taxon>
        <taxon>Metazoa</taxon>
        <taxon>Spiralia</taxon>
        <taxon>Gnathifera</taxon>
        <taxon>Rotifera</taxon>
        <taxon>Eurotatoria</taxon>
        <taxon>Bdelloidea</taxon>
        <taxon>Philodinida</taxon>
        <taxon>Philodinidae</taxon>
        <taxon>Rotaria</taxon>
    </lineage>
</organism>
<dbReference type="AlphaFoldDB" id="A0A820HLZ5"/>
<comment type="caution">
    <text evidence="2">The sequence shown here is derived from an EMBL/GenBank/DDBJ whole genome shotgun (WGS) entry which is preliminary data.</text>
</comment>
<evidence type="ECO:0000313" key="3">
    <source>
        <dbReference type="Proteomes" id="UP000663842"/>
    </source>
</evidence>
<name>A0A820HLZ5_9BILA</name>
<evidence type="ECO:0000256" key="1">
    <source>
        <dbReference type="SAM" id="MobiDB-lite"/>
    </source>
</evidence>
<dbReference type="EMBL" id="CAJOBF010010805">
    <property type="protein sequence ID" value="CAF4296776.1"/>
    <property type="molecule type" value="Genomic_DNA"/>
</dbReference>
<reference evidence="2" key="1">
    <citation type="submission" date="2021-02" db="EMBL/GenBank/DDBJ databases">
        <authorList>
            <person name="Nowell W R."/>
        </authorList>
    </citation>
    <scope>NUCLEOTIDE SEQUENCE</scope>
</reference>
<protein>
    <submittedName>
        <fullName evidence="2">Uncharacterized protein</fullName>
    </submittedName>
</protein>
<dbReference type="Proteomes" id="UP000663842">
    <property type="component" value="Unassembled WGS sequence"/>
</dbReference>
<accession>A0A820HLZ5</accession>
<feature type="non-terminal residue" evidence="2">
    <location>
        <position position="1"/>
    </location>
</feature>
<feature type="compositionally biased region" description="Basic residues" evidence="1">
    <location>
        <begin position="158"/>
        <end position="171"/>
    </location>
</feature>
<sequence>DLELDTWKNKLFSRPQYNKHIEQQQRIKMKQYAIDDCIAVVELFLYMCPATTNHHQLYDVSQHASTKTITLTTTTTTTKRTRRTILDICDDLSEISEDELIQILKPKFDKKKEENVHQLHDSPAELIITATQNEIDEFNSIEQQPVRAQSTTLSKMEKQRKKNMKLKWKQKHGPDFQRKIKRPIYHRYDYRRIRSQLADDDIHTQVIK</sequence>
<proteinExistence type="predicted"/>